<proteinExistence type="predicted"/>
<dbReference type="Pfam" id="PF07530">
    <property type="entry name" value="PRE_C2HC"/>
    <property type="match status" value="2"/>
</dbReference>
<feature type="compositionally biased region" description="Acidic residues" evidence="1">
    <location>
        <begin position="1"/>
        <end position="12"/>
    </location>
</feature>
<name>A0A8X6X7M2_9ARAC</name>
<feature type="domain" description="CCHC-type" evidence="2">
    <location>
        <begin position="555"/>
        <end position="570"/>
    </location>
</feature>
<feature type="domain" description="Pre-C2HC" evidence="3">
    <location>
        <begin position="141"/>
        <end position="209"/>
    </location>
</feature>
<evidence type="ECO:0000313" key="4">
    <source>
        <dbReference type="EMBL" id="GFY47691.1"/>
    </source>
</evidence>
<dbReference type="GO" id="GO:0003676">
    <property type="term" value="F:nucleic acid binding"/>
    <property type="evidence" value="ECO:0007669"/>
    <property type="project" value="InterPro"/>
</dbReference>
<feature type="domain" description="CCHC-type" evidence="2">
    <location>
        <begin position="536"/>
        <end position="552"/>
    </location>
</feature>
<feature type="compositionally biased region" description="Low complexity" evidence="1">
    <location>
        <begin position="21"/>
        <end position="41"/>
    </location>
</feature>
<feature type="region of interest" description="Disordered" evidence="1">
    <location>
        <begin position="1"/>
        <end position="48"/>
    </location>
</feature>
<dbReference type="PANTHER" id="PTHR33273">
    <property type="entry name" value="DOMAIN-CONTAINING PROTEIN, PUTATIVE-RELATED"/>
    <property type="match status" value="1"/>
</dbReference>
<sequence length="944" mass="107095">MEEGESSAEESSEEKKRNDQPVAAVSSPAAPAAGSVAAPGSSKEDDGFTVVSRKGRRIAPIVIDSQRNATELLDQLGKFCDTPLEGRYENGKLRVFPVSAEEHRLIQKYISDNKLRSHTFEMAHNKQLKVVIRGLPTDFNQEELMSELHAFGFTPNHISLLRNRKTNTNMPLFLVTLPKCPANQDIFNMKTIGFFRVVVEPLNKSSMPPQCYRCQEFFHHSRFCARAPKCLKCSGGHLTSESTKSAKAQAKCANCSGPHPANFSGCPKNPINTKNNNKNKPTKNVWQERAAARKEKQSTKPTFAEVVKRPQNNESLDAKEMMTQMAQMMAQWGGCPKNPINTKNNNKNKPTKNVWQERAAARKEKNSQQKPTFAEPNLHTAAASQTTAIDNVEHTAQLLKRLQNLTNQKLQGRVIGRGLRVYPETPTAYHQIRNLIESEKLEAFTHELSENKEIKVVIRGMPVDMPVVEIMEDLASLFIKPSECRVMTNRKTGLPMPLFLLSLPKTEDNKNIHHFSELCNMKIKVEPLNRKTGPAQCFRCQGFFHSSKFCTRNPKCVKCGKPHLTRDCKKTAAEEPICCNCQGNHPANFLGCPKNPLNKPPPPPKVNVWEERIKKRKELQEAARKKAERNGADSTIDFGVSCVLNNIKAQSVLDLSSDHNPVIFTFTPNSPYEYAHNCCTFTNWERFQDILSVTVPGNPKISDEDGIERAVENLTHLIQNSINQSSKIKFMTHQAFTIPSQTRQKIKEKNRLRKIWQETRYPPVKTELNRMQREIKRELQNIKNHAWDCDLEDANDDPNAFYKIMSRKKHKKIIYPPLLGYRGLIYDTREKADFFADTLEESFKENKTPYSNTQIDLVNRTLKFPNYLIILINSFLEDRTFQIKIEATTSRIAHIEAGSPQGSNLSPILYNIFTHDFPTSPLVEIYLFADDAAILTKAATPENI</sequence>
<evidence type="ECO:0000259" key="3">
    <source>
        <dbReference type="SMART" id="SM00596"/>
    </source>
</evidence>
<dbReference type="EMBL" id="BMAV01006054">
    <property type="protein sequence ID" value="GFY47691.1"/>
    <property type="molecule type" value="Genomic_DNA"/>
</dbReference>
<dbReference type="InterPro" id="IPR006579">
    <property type="entry name" value="Pre_C2HC_dom"/>
</dbReference>
<keyword evidence="4" id="KW-0548">Nucleotidyltransferase</keyword>
<dbReference type="SMART" id="SM00343">
    <property type="entry name" value="ZnF_C2HC"/>
    <property type="match status" value="3"/>
</dbReference>
<organism evidence="4 5">
    <name type="scientific">Trichonephila inaurata madagascariensis</name>
    <dbReference type="NCBI Taxonomy" id="2747483"/>
    <lineage>
        <taxon>Eukaryota</taxon>
        <taxon>Metazoa</taxon>
        <taxon>Ecdysozoa</taxon>
        <taxon>Arthropoda</taxon>
        <taxon>Chelicerata</taxon>
        <taxon>Arachnida</taxon>
        <taxon>Araneae</taxon>
        <taxon>Araneomorphae</taxon>
        <taxon>Entelegynae</taxon>
        <taxon>Araneoidea</taxon>
        <taxon>Nephilidae</taxon>
        <taxon>Trichonephila</taxon>
        <taxon>Trichonephila inaurata</taxon>
    </lineage>
</organism>
<gene>
    <name evidence="4" type="primary">jockeypol_199</name>
    <name evidence="4" type="ORF">TNIN_90261</name>
</gene>
<comment type="caution">
    <text evidence="4">The sequence shown here is derived from an EMBL/GenBank/DDBJ whole genome shotgun (WGS) entry which is preliminary data.</text>
</comment>
<evidence type="ECO:0000313" key="5">
    <source>
        <dbReference type="Proteomes" id="UP000886998"/>
    </source>
</evidence>
<reference evidence="4" key="1">
    <citation type="submission" date="2020-08" db="EMBL/GenBank/DDBJ databases">
        <title>Multicomponent nature underlies the extraordinary mechanical properties of spider dragline silk.</title>
        <authorList>
            <person name="Kono N."/>
            <person name="Nakamura H."/>
            <person name="Mori M."/>
            <person name="Yoshida Y."/>
            <person name="Ohtoshi R."/>
            <person name="Malay A.D."/>
            <person name="Moran D.A.P."/>
            <person name="Tomita M."/>
            <person name="Numata K."/>
            <person name="Arakawa K."/>
        </authorList>
    </citation>
    <scope>NUCLEOTIDE SEQUENCE</scope>
</reference>
<feature type="domain" description="CCHC-type" evidence="2">
    <location>
        <begin position="210"/>
        <end position="226"/>
    </location>
</feature>
<feature type="region of interest" description="Disordered" evidence="1">
    <location>
        <begin position="357"/>
        <end position="376"/>
    </location>
</feature>
<feature type="non-terminal residue" evidence="4">
    <location>
        <position position="1"/>
    </location>
</feature>
<keyword evidence="5" id="KW-1185">Reference proteome</keyword>
<evidence type="ECO:0000256" key="1">
    <source>
        <dbReference type="SAM" id="MobiDB-lite"/>
    </source>
</evidence>
<dbReference type="InterPro" id="IPR001878">
    <property type="entry name" value="Znf_CCHC"/>
</dbReference>
<keyword evidence="4" id="KW-0808">Transferase</keyword>
<protein>
    <submittedName>
        <fullName evidence="4">RNA-directed DNA polymerase from mobile element jockey</fullName>
    </submittedName>
</protein>
<keyword evidence="4" id="KW-0695">RNA-directed DNA polymerase</keyword>
<dbReference type="PANTHER" id="PTHR33273:SF2">
    <property type="entry name" value="ENDONUCLEASE_EXONUCLEASE_PHOSPHATASE DOMAIN-CONTAINING PROTEIN"/>
    <property type="match status" value="1"/>
</dbReference>
<dbReference type="GO" id="GO:0008270">
    <property type="term" value="F:zinc ion binding"/>
    <property type="evidence" value="ECO:0007669"/>
    <property type="project" value="InterPro"/>
</dbReference>
<feature type="compositionally biased region" description="Low complexity" evidence="1">
    <location>
        <begin position="268"/>
        <end position="284"/>
    </location>
</feature>
<feature type="region of interest" description="Disordered" evidence="1">
    <location>
        <begin position="268"/>
        <end position="312"/>
    </location>
</feature>
<dbReference type="OrthoDB" id="8123891at2759"/>
<evidence type="ECO:0000259" key="2">
    <source>
        <dbReference type="SMART" id="SM00343"/>
    </source>
</evidence>
<dbReference type="SMART" id="SM00596">
    <property type="entry name" value="PRE_C2HC"/>
    <property type="match status" value="2"/>
</dbReference>
<feature type="domain" description="Pre-C2HC" evidence="3">
    <location>
        <begin position="467"/>
        <end position="535"/>
    </location>
</feature>
<dbReference type="GO" id="GO:0003964">
    <property type="term" value="F:RNA-directed DNA polymerase activity"/>
    <property type="evidence" value="ECO:0007669"/>
    <property type="project" value="UniProtKB-KW"/>
</dbReference>
<accession>A0A8X6X7M2</accession>
<dbReference type="AlphaFoldDB" id="A0A8X6X7M2"/>
<dbReference type="Proteomes" id="UP000886998">
    <property type="component" value="Unassembled WGS sequence"/>
</dbReference>